<keyword evidence="6 7" id="KW-0012">Acyltransferase</keyword>
<dbReference type="InterPro" id="IPR001594">
    <property type="entry name" value="Palmitoyltrfase_DHHC"/>
</dbReference>
<keyword evidence="5 7" id="KW-0472">Membrane</keyword>
<dbReference type="EMBL" id="HBIO01000141">
    <property type="protein sequence ID" value="CAE0455262.1"/>
    <property type="molecule type" value="Transcribed_RNA"/>
</dbReference>
<feature type="transmembrane region" description="Helical" evidence="7">
    <location>
        <begin position="223"/>
        <end position="249"/>
    </location>
</feature>
<comment type="catalytic activity">
    <reaction evidence="7">
        <text>L-cysteinyl-[protein] + hexadecanoyl-CoA = S-hexadecanoyl-L-cysteinyl-[protein] + CoA</text>
        <dbReference type="Rhea" id="RHEA:36683"/>
        <dbReference type="Rhea" id="RHEA-COMP:10131"/>
        <dbReference type="Rhea" id="RHEA-COMP:11032"/>
        <dbReference type="ChEBI" id="CHEBI:29950"/>
        <dbReference type="ChEBI" id="CHEBI:57287"/>
        <dbReference type="ChEBI" id="CHEBI:57379"/>
        <dbReference type="ChEBI" id="CHEBI:74151"/>
        <dbReference type="EC" id="2.3.1.225"/>
    </reaction>
</comment>
<feature type="compositionally biased region" description="Low complexity" evidence="8">
    <location>
        <begin position="356"/>
        <end position="371"/>
    </location>
</feature>
<dbReference type="GO" id="GO:0005794">
    <property type="term" value="C:Golgi apparatus"/>
    <property type="evidence" value="ECO:0007669"/>
    <property type="project" value="TreeGrafter"/>
</dbReference>
<accession>A0A7S3V3X2</accession>
<feature type="domain" description="Palmitoyltransferase DHHC" evidence="9">
    <location>
        <begin position="106"/>
        <end position="264"/>
    </location>
</feature>
<feature type="transmembrane region" description="Helical" evidence="7">
    <location>
        <begin position="159"/>
        <end position="181"/>
    </location>
</feature>
<evidence type="ECO:0000256" key="3">
    <source>
        <dbReference type="ARBA" id="ARBA00022692"/>
    </source>
</evidence>
<evidence type="ECO:0000256" key="1">
    <source>
        <dbReference type="ARBA" id="ARBA00004141"/>
    </source>
</evidence>
<sequence>MRTNGFQKPYNGMQIATWILFPLLIIQYLMCITPVLPNVITIPLTVVYLLTGCTTVYYMYVTTKTDSIDHRLYQHLHGCPHPNEAAIITSNGGESGSGNGTDGNNNDDTKYCWVCQTTVHHESMHCKYCDKCVATFDHHCMWLNTCIGAANYDTFFKTVVFTFSFVTIHMSSLVVFIALYFTSTAKITMGMEDVGSEEQIEVFEEGTVRYMSAKWYFGANQPIVVLSINLFFLAWTASASFLVLQLLVFHLGLKREKITTYSYIIRDSARKRDRMILGQKIRARRVDELESAGNTCEAACLKMGGWKMCRPCDPVKKLVLQEADQADENESLGNNDSQVSNNGNGTGGGGSGGGNNASSKNDSNSNGNTNGKGDEFKDDDEEKNNSGSGEKSGKQIDRGTSALSNGDVGNTVNVGSMCGTDCGGGDSSSNSSATGKKKERDRSISSTVFVKVNGGGSEKENRRDDDIITTMVSSQSDDDGELFDTGVDNKKIQLQPSSPTAAAIRAN</sequence>
<comment type="domain">
    <text evidence="7">The DHHC domain is required for palmitoyltransferase activity.</text>
</comment>
<evidence type="ECO:0000256" key="2">
    <source>
        <dbReference type="ARBA" id="ARBA00022679"/>
    </source>
</evidence>
<dbReference type="AlphaFoldDB" id="A0A7S3V3X2"/>
<dbReference type="EC" id="2.3.1.225" evidence="7"/>
<evidence type="ECO:0000256" key="7">
    <source>
        <dbReference type="RuleBase" id="RU079119"/>
    </source>
</evidence>
<dbReference type="PANTHER" id="PTHR22883">
    <property type="entry name" value="ZINC FINGER DHHC DOMAIN CONTAINING PROTEIN"/>
    <property type="match status" value="1"/>
</dbReference>
<gene>
    <name evidence="10" type="ORF">CDEB00056_LOCUS103</name>
</gene>
<dbReference type="GO" id="GO:0005783">
    <property type="term" value="C:endoplasmic reticulum"/>
    <property type="evidence" value="ECO:0007669"/>
    <property type="project" value="TreeGrafter"/>
</dbReference>
<keyword evidence="2 7" id="KW-0808">Transferase</keyword>
<proteinExistence type="inferred from homology"/>
<dbReference type="GO" id="GO:0006612">
    <property type="term" value="P:protein targeting to membrane"/>
    <property type="evidence" value="ECO:0007669"/>
    <property type="project" value="TreeGrafter"/>
</dbReference>
<keyword evidence="4 7" id="KW-1133">Transmembrane helix</keyword>
<evidence type="ECO:0000256" key="8">
    <source>
        <dbReference type="SAM" id="MobiDB-lite"/>
    </source>
</evidence>
<reference evidence="10" key="1">
    <citation type="submission" date="2021-01" db="EMBL/GenBank/DDBJ databases">
        <authorList>
            <person name="Corre E."/>
            <person name="Pelletier E."/>
            <person name="Niang G."/>
            <person name="Scheremetjew M."/>
            <person name="Finn R."/>
            <person name="Kale V."/>
            <person name="Holt S."/>
            <person name="Cochrane G."/>
            <person name="Meng A."/>
            <person name="Brown T."/>
            <person name="Cohen L."/>
        </authorList>
    </citation>
    <scope>NUCLEOTIDE SEQUENCE</scope>
    <source>
        <strain evidence="10">MM31A-1</strain>
    </source>
</reference>
<evidence type="ECO:0000313" key="10">
    <source>
        <dbReference type="EMBL" id="CAE0455262.1"/>
    </source>
</evidence>
<evidence type="ECO:0000256" key="5">
    <source>
        <dbReference type="ARBA" id="ARBA00023136"/>
    </source>
</evidence>
<evidence type="ECO:0000259" key="9">
    <source>
        <dbReference type="Pfam" id="PF01529"/>
    </source>
</evidence>
<feature type="compositionally biased region" description="Polar residues" evidence="8">
    <location>
        <begin position="401"/>
        <end position="414"/>
    </location>
</feature>
<dbReference type="InterPro" id="IPR039859">
    <property type="entry name" value="PFA4/ZDH16/20/ERF2-like"/>
</dbReference>
<evidence type="ECO:0000256" key="4">
    <source>
        <dbReference type="ARBA" id="ARBA00022989"/>
    </source>
</evidence>
<keyword evidence="3 7" id="KW-0812">Transmembrane</keyword>
<feature type="transmembrane region" description="Helical" evidence="7">
    <location>
        <begin position="42"/>
        <end position="61"/>
    </location>
</feature>
<feature type="region of interest" description="Disordered" evidence="8">
    <location>
        <begin position="472"/>
        <end position="507"/>
    </location>
</feature>
<name>A0A7S3V3X2_9STRA</name>
<comment type="similarity">
    <text evidence="7">Belongs to the DHHC palmitoyltransferase family.</text>
</comment>
<dbReference type="PANTHER" id="PTHR22883:SF203">
    <property type="entry name" value="PALMITOYLTRANSFERASE"/>
    <property type="match status" value="1"/>
</dbReference>
<dbReference type="PROSITE" id="PS50216">
    <property type="entry name" value="DHHC"/>
    <property type="match status" value="1"/>
</dbReference>
<feature type="transmembrane region" description="Helical" evidence="7">
    <location>
        <begin position="12"/>
        <end position="36"/>
    </location>
</feature>
<feature type="region of interest" description="Disordered" evidence="8">
    <location>
        <begin position="327"/>
        <end position="447"/>
    </location>
</feature>
<evidence type="ECO:0000256" key="6">
    <source>
        <dbReference type="ARBA" id="ARBA00023315"/>
    </source>
</evidence>
<dbReference type="GO" id="GO:0019706">
    <property type="term" value="F:protein-cysteine S-palmitoyltransferase activity"/>
    <property type="evidence" value="ECO:0007669"/>
    <property type="project" value="UniProtKB-EC"/>
</dbReference>
<protein>
    <recommendedName>
        <fullName evidence="7">Palmitoyltransferase</fullName>
        <ecNumber evidence="7">2.3.1.225</ecNumber>
    </recommendedName>
</protein>
<dbReference type="Pfam" id="PF01529">
    <property type="entry name" value="DHHC"/>
    <property type="match status" value="1"/>
</dbReference>
<dbReference type="GO" id="GO:0016020">
    <property type="term" value="C:membrane"/>
    <property type="evidence" value="ECO:0007669"/>
    <property type="project" value="UniProtKB-SubCell"/>
</dbReference>
<comment type="subcellular location">
    <subcellularLocation>
        <location evidence="1">Membrane</location>
        <topology evidence="1">Multi-pass membrane protein</topology>
    </subcellularLocation>
</comment>
<feature type="compositionally biased region" description="Gly residues" evidence="8">
    <location>
        <begin position="344"/>
        <end position="355"/>
    </location>
</feature>
<organism evidence="10">
    <name type="scientific">Chaetoceros debilis</name>
    <dbReference type="NCBI Taxonomy" id="122233"/>
    <lineage>
        <taxon>Eukaryota</taxon>
        <taxon>Sar</taxon>
        <taxon>Stramenopiles</taxon>
        <taxon>Ochrophyta</taxon>
        <taxon>Bacillariophyta</taxon>
        <taxon>Coscinodiscophyceae</taxon>
        <taxon>Chaetocerotophycidae</taxon>
        <taxon>Chaetocerotales</taxon>
        <taxon>Chaetocerotaceae</taxon>
        <taxon>Chaetoceros</taxon>
    </lineage>
</organism>